<comment type="similarity">
    <text evidence="1">Belongs to the ATG10 family.</text>
</comment>
<dbReference type="PANTHER" id="PTHR14957:SF1">
    <property type="entry name" value="UBIQUITIN-LIKE-CONJUGATING ENZYME ATG10"/>
    <property type="match status" value="1"/>
</dbReference>
<evidence type="ECO:0000256" key="6">
    <source>
        <dbReference type="ARBA" id="ARBA00029833"/>
    </source>
</evidence>
<evidence type="ECO:0000256" key="5">
    <source>
        <dbReference type="ARBA" id="ARBA00023006"/>
    </source>
</evidence>
<evidence type="ECO:0000313" key="8">
    <source>
        <dbReference type="Proteomes" id="UP000729913"/>
    </source>
</evidence>
<dbReference type="PANTHER" id="PTHR14957">
    <property type="entry name" value="UBIQUITIN-LIKE-CONJUGATING ENZYME ATG10"/>
    <property type="match status" value="1"/>
</dbReference>
<name>A0A8J5QRP5_9HYME</name>
<keyword evidence="5" id="KW-0072">Autophagy</keyword>
<dbReference type="EMBL" id="JAAOIC020000020">
    <property type="protein sequence ID" value="KAG8040445.1"/>
    <property type="molecule type" value="Genomic_DNA"/>
</dbReference>
<proteinExistence type="inferred from homology"/>
<keyword evidence="8" id="KW-1185">Reference proteome</keyword>
<comment type="caution">
    <text evidence="7">The sequence shown here is derived from an EMBL/GenBank/DDBJ whole genome shotgun (WGS) entry which is preliminary data.</text>
</comment>
<reference evidence="7" key="1">
    <citation type="submission" date="2020-03" db="EMBL/GenBank/DDBJ databases">
        <authorList>
            <person name="Chebbi M.A."/>
            <person name="Drezen J.M."/>
        </authorList>
    </citation>
    <scope>NUCLEOTIDE SEQUENCE</scope>
    <source>
        <tissue evidence="7">Whole body</tissue>
    </source>
</reference>
<evidence type="ECO:0000256" key="1">
    <source>
        <dbReference type="ARBA" id="ARBA00005696"/>
    </source>
</evidence>
<dbReference type="AlphaFoldDB" id="A0A8J5QRP5"/>
<dbReference type="InterPro" id="IPR007135">
    <property type="entry name" value="Atg3/Atg10"/>
</dbReference>
<organism evidence="7 8">
    <name type="scientific">Cotesia typhae</name>
    <dbReference type="NCBI Taxonomy" id="2053667"/>
    <lineage>
        <taxon>Eukaryota</taxon>
        <taxon>Metazoa</taxon>
        <taxon>Ecdysozoa</taxon>
        <taxon>Arthropoda</taxon>
        <taxon>Hexapoda</taxon>
        <taxon>Insecta</taxon>
        <taxon>Pterygota</taxon>
        <taxon>Neoptera</taxon>
        <taxon>Endopterygota</taxon>
        <taxon>Hymenoptera</taxon>
        <taxon>Apocrita</taxon>
        <taxon>Ichneumonoidea</taxon>
        <taxon>Braconidae</taxon>
        <taxon>Microgastrinae</taxon>
        <taxon>Cotesia</taxon>
    </lineage>
</organism>
<dbReference type="GO" id="GO:0061651">
    <property type="term" value="F:Atg12 conjugating enzyme activity"/>
    <property type="evidence" value="ECO:0007669"/>
    <property type="project" value="TreeGrafter"/>
</dbReference>
<dbReference type="OrthoDB" id="4089664at2759"/>
<evidence type="ECO:0000256" key="4">
    <source>
        <dbReference type="ARBA" id="ARBA00022786"/>
    </source>
</evidence>
<evidence type="ECO:0000256" key="2">
    <source>
        <dbReference type="ARBA" id="ARBA00021099"/>
    </source>
</evidence>
<dbReference type="GO" id="GO:0005829">
    <property type="term" value="C:cytosol"/>
    <property type="evidence" value="ECO:0007669"/>
    <property type="project" value="TreeGrafter"/>
</dbReference>
<keyword evidence="3" id="KW-0808">Transferase</keyword>
<dbReference type="Pfam" id="PF03987">
    <property type="entry name" value="Autophagy_act_C"/>
    <property type="match status" value="1"/>
</dbReference>
<gene>
    <name evidence="7" type="ORF">G9C98_002441</name>
</gene>
<dbReference type="GO" id="GO:0000422">
    <property type="term" value="P:autophagy of mitochondrion"/>
    <property type="evidence" value="ECO:0007669"/>
    <property type="project" value="TreeGrafter"/>
</dbReference>
<reference evidence="7" key="2">
    <citation type="submission" date="2021-04" db="EMBL/GenBank/DDBJ databases">
        <title>Genome-wide patterns of bracovirus chromosomal integration into multiple host tissues during parasitism.</title>
        <authorList>
            <person name="Chebbi M.A.C."/>
        </authorList>
    </citation>
    <scope>NUCLEOTIDE SEQUENCE</scope>
    <source>
        <tissue evidence="7">Whole body</tissue>
    </source>
</reference>
<dbReference type="Proteomes" id="UP000729913">
    <property type="component" value="Unassembled WGS sequence"/>
</dbReference>
<dbReference type="GO" id="GO:0032446">
    <property type="term" value="P:protein modification by small protein conjugation"/>
    <property type="evidence" value="ECO:0007669"/>
    <property type="project" value="TreeGrafter"/>
</dbReference>
<accession>A0A8J5QRP5</accession>
<evidence type="ECO:0000256" key="3">
    <source>
        <dbReference type="ARBA" id="ARBA00022679"/>
    </source>
</evidence>
<dbReference type="GO" id="GO:0000045">
    <property type="term" value="P:autophagosome assembly"/>
    <property type="evidence" value="ECO:0007669"/>
    <property type="project" value="TreeGrafter"/>
</dbReference>
<evidence type="ECO:0000313" key="7">
    <source>
        <dbReference type="EMBL" id="KAG8040445.1"/>
    </source>
</evidence>
<protein>
    <recommendedName>
        <fullName evidence="2">Ubiquitin-like-conjugating enzyme ATG10</fullName>
    </recommendedName>
    <alternativeName>
        <fullName evidence="6">Autophagy-related protein 10</fullName>
    </alternativeName>
</protein>
<keyword evidence="4" id="KW-0833">Ubl conjugation pathway</keyword>
<sequence>MDGPGTITWEEFVENAKSFARVSDEILDSWELRGDKDVPAQAYLARRVKTFVTRDYLDYQDNAESKKKLIKKDGLNDDDLNAVDDPFEAKNNLEVLFITEHHILWSMSYSVPVLFFNGWISDFPGVNPVNVELAHKLVHHNDTSLGYTELSQAIHPILGTTFLQLHPCMSKELIQNTSKSKNKLVSWLSAVSPAALNLQIRNEYFKLTNSDC</sequence>